<evidence type="ECO:0000313" key="2">
    <source>
        <dbReference type="EMBL" id="MFL0245522.1"/>
    </source>
</evidence>
<sequence length="76" mass="8598">MEAVKGNKVYSVDETSKASYAAQGYDILDDEGNVVEYGAGRKVDYKEYKELEEKCEKLEKENKKLKQDLKKATEGA</sequence>
<feature type="coiled-coil region" evidence="1">
    <location>
        <begin position="41"/>
        <end position="75"/>
    </location>
</feature>
<reference evidence="2 3" key="1">
    <citation type="submission" date="2024-11" db="EMBL/GenBank/DDBJ databases">
        <authorList>
            <person name="Heng Y.C."/>
            <person name="Lim A.C.H."/>
            <person name="Lee J.K.Y."/>
            <person name="Kittelmann S."/>
        </authorList>
    </citation>
    <scope>NUCLEOTIDE SEQUENCE [LARGE SCALE GENOMIC DNA]</scope>
    <source>
        <strain evidence="2 3">WILCCON 0185</strain>
    </source>
</reference>
<accession>A0ABW8SZR6</accession>
<dbReference type="RefSeq" id="WP_406767983.1">
    <property type="nucleotide sequence ID" value="NZ_JBJHZZ010000001.1"/>
</dbReference>
<comment type="caution">
    <text evidence="2">The sequence shown here is derived from an EMBL/GenBank/DDBJ whole genome shotgun (WGS) entry which is preliminary data.</text>
</comment>
<dbReference type="Proteomes" id="UP001623591">
    <property type="component" value="Unassembled WGS sequence"/>
</dbReference>
<gene>
    <name evidence="2" type="ORF">ACJDUG_00850</name>
</gene>
<dbReference type="EMBL" id="JBJHZZ010000001">
    <property type="protein sequence ID" value="MFL0245522.1"/>
    <property type="molecule type" value="Genomic_DNA"/>
</dbReference>
<evidence type="ECO:0000313" key="3">
    <source>
        <dbReference type="Proteomes" id="UP001623591"/>
    </source>
</evidence>
<name>A0ABW8SZR6_9CLOT</name>
<organism evidence="2 3">
    <name type="scientific">Candidatus Clostridium stratigraminis</name>
    <dbReference type="NCBI Taxonomy" id="3381661"/>
    <lineage>
        <taxon>Bacteria</taxon>
        <taxon>Bacillati</taxon>
        <taxon>Bacillota</taxon>
        <taxon>Clostridia</taxon>
        <taxon>Eubacteriales</taxon>
        <taxon>Clostridiaceae</taxon>
        <taxon>Clostridium</taxon>
    </lineage>
</organism>
<keyword evidence="1" id="KW-0175">Coiled coil</keyword>
<evidence type="ECO:0000256" key="1">
    <source>
        <dbReference type="SAM" id="Coils"/>
    </source>
</evidence>
<protein>
    <submittedName>
        <fullName evidence="2">Uncharacterized protein</fullName>
    </submittedName>
</protein>
<proteinExistence type="predicted"/>
<keyword evidence="3" id="KW-1185">Reference proteome</keyword>